<comment type="similarity">
    <text evidence="1 3">Belongs to the short-chain dehydrogenases/reductases (SDR) family.</text>
</comment>
<dbReference type="RefSeq" id="WP_378071238.1">
    <property type="nucleotide sequence ID" value="NZ_JBHSBL010000024.1"/>
</dbReference>
<dbReference type="Pfam" id="PF00106">
    <property type="entry name" value="adh_short"/>
    <property type="match status" value="1"/>
</dbReference>
<dbReference type="NCBIfam" id="NF006119">
    <property type="entry name" value="PRK08264.1-5"/>
    <property type="match status" value="1"/>
</dbReference>
<dbReference type="PANTHER" id="PTHR43391:SF91">
    <property type="entry name" value="OS04G0390700 PROTEIN"/>
    <property type="match status" value="1"/>
</dbReference>
<evidence type="ECO:0000256" key="2">
    <source>
        <dbReference type="ARBA" id="ARBA00023002"/>
    </source>
</evidence>
<comment type="caution">
    <text evidence="4">The sequence shown here is derived from an EMBL/GenBank/DDBJ whole genome shotgun (WGS) entry which is preliminary data.</text>
</comment>
<gene>
    <name evidence="4" type="ORF">ACFO0C_35975</name>
</gene>
<dbReference type="PANTHER" id="PTHR43391">
    <property type="entry name" value="RETINOL DEHYDROGENASE-RELATED"/>
    <property type="match status" value="1"/>
</dbReference>
<dbReference type="EMBL" id="JBHSBL010000024">
    <property type="protein sequence ID" value="MFC4070358.1"/>
    <property type="molecule type" value="Genomic_DNA"/>
</dbReference>
<evidence type="ECO:0000313" key="5">
    <source>
        <dbReference type="Proteomes" id="UP001595867"/>
    </source>
</evidence>
<dbReference type="SUPFAM" id="SSF51735">
    <property type="entry name" value="NAD(P)-binding Rossmann-fold domains"/>
    <property type="match status" value="1"/>
</dbReference>
<evidence type="ECO:0000256" key="3">
    <source>
        <dbReference type="RuleBase" id="RU000363"/>
    </source>
</evidence>
<evidence type="ECO:0000256" key="1">
    <source>
        <dbReference type="ARBA" id="ARBA00006484"/>
    </source>
</evidence>
<organism evidence="4 5">
    <name type="scientific">Actinoplanes subglobosus</name>
    <dbReference type="NCBI Taxonomy" id="1547892"/>
    <lineage>
        <taxon>Bacteria</taxon>
        <taxon>Bacillati</taxon>
        <taxon>Actinomycetota</taxon>
        <taxon>Actinomycetes</taxon>
        <taxon>Micromonosporales</taxon>
        <taxon>Micromonosporaceae</taxon>
        <taxon>Actinoplanes</taxon>
    </lineage>
</organism>
<dbReference type="Proteomes" id="UP001595867">
    <property type="component" value="Unassembled WGS sequence"/>
</dbReference>
<reference evidence="5" key="1">
    <citation type="journal article" date="2019" name="Int. J. Syst. Evol. Microbiol.">
        <title>The Global Catalogue of Microorganisms (GCM) 10K type strain sequencing project: providing services to taxonomists for standard genome sequencing and annotation.</title>
        <authorList>
            <consortium name="The Broad Institute Genomics Platform"/>
            <consortium name="The Broad Institute Genome Sequencing Center for Infectious Disease"/>
            <person name="Wu L."/>
            <person name="Ma J."/>
        </authorList>
    </citation>
    <scope>NUCLEOTIDE SEQUENCE [LARGE SCALE GENOMIC DNA]</scope>
    <source>
        <strain evidence="5">TBRC 5832</strain>
    </source>
</reference>
<dbReference type="InterPro" id="IPR002347">
    <property type="entry name" value="SDR_fam"/>
</dbReference>
<dbReference type="PRINTS" id="PR00080">
    <property type="entry name" value="SDRFAMILY"/>
</dbReference>
<evidence type="ECO:0000313" key="4">
    <source>
        <dbReference type="EMBL" id="MFC4070358.1"/>
    </source>
</evidence>
<keyword evidence="2" id="KW-0560">Oxidoreductase</keyword>
<keyword evidence="5" id="KW-1185">Reference proteome</keyword>
<name>A0ABV8J535_9ACTN</name>
<sequence length="235" mass="24521">MQINGANVLVTGANRGLGRQFARSLVERGAAKVYATARRPELVDVPGVIPVRLDITDTTSVAAAAVAAPDVDILVNNAGISTGANLISGDLATIRREMDTHFYGTLNVIRAFAPQLAGGAILNVLSAISWLAFDGAGAYHAAKAAEWALTNSARLELAAQRTLVTGLHLGAADTDMMAWYSGDKAAPEVVVAAALDGIEADRTEVLADSWSRQVKAWLAEDPAVIYREAAAALTA</sequence>
<dbReference type="InterPro" id="IPR036291">
    <property type="entry name" value="NAD(P)-bd_dom_sf"/>
</dbReference>
<dbReference type="Gene3D" id="3.40.50.720">
    <property type="entry name" value="NAD(P)-binding Rossmann-like Domain"/>
    <property type="match status" value="1"/>
</dbReference>
<dbReference type="PRINTS" id="PR00081">
    <property type="entry name" value="GDHRDH"/>
</dbReference>
<proteinExistence type="inferred from homology"/>
<protein>
    <submittedName>
        <fullName evidence="4">SDR family oxidoreductase</fullName>
    </submittedName>
</protein>
<accession>A0ABV8J535</accession>